<dbReference type="STRING" id="279113.CPter91_0025"/>
<evidence type="ECO:0000313" key="3">
    <source>
        <dbReference type="Proteomes" id="UP000074561"/>
    </source>
</evidence>
<proteinExistence type="predicted"/>
<dbReference type="Proteomes" id="UP000074914">
    <property type="component" value="Chromosome"/>
</dbReference>
<evidence type="ECO:0000313" key="2">
    <source>
        <dbReference type="EMBL" id="AMP12334.1"/>
    </source>
</evidence>
<sequence>MNCQQQNIILTIFCVEMLIDKNHIQSYSLAALIAKKKYL</sequence>
<gene>
    <name evidence="2" type="ORF">CPter291_0038</name>
    <name evidence="1" type="ORF">CPter91_0025</name>
</gene>
<evidence type="ECO:0000313" key="1">
    <source>
        <dbReference type="EMBL" id="AMP02425.1"/>
    </source>
</evidence>
<dbReference type="PATRIC" id="fig|279113.10.peg.39"/>
<reference evidence="3 4" key="1">
    <citation type="submission" date="2015-11" db="EMBL/GenBank/DDBJ databases">
        <title>Exploring the genomic traits of fungus-feeding bacterial genus Collimonas.</title>
        <authorList>
            <person name="Song C."/>
            <person name="Schmidt R."/>
            <person name="de Jager V."/>
            <person name="Krzyzanowska D."/>
            <person name="Jongedijk E."/>
            <person name="Cankar K."/>
            <person name="Beekwilder J."/>
            <person name="van Veen A."/>
            <person name="de Boer W."/>
            <person name="van Veen J.A."/>
            <person name="Garbeva P."/>
        </authorList>
    </citation>
    <scope>NUCLEOTIDE SEQUENCE [LARGE SCALE GENOMIC DNA]</scope>
    <source>
        <strain evidence="2 4">Ter291</strain>
        <strain evidence="1 3">Ter91</strain>
    </source>
</reference>
<dbReference type="KEGG" id="cpra:CPter91_0025"/>
<accession>A0A127PXV3</accession>
<dbReference type="AlphaFoldDB" id="A0A127PXV3"/>
<protein>
    <submittedName>
        <fullName evidence="1">Uncharacterized protein</fullName>
    </submittedName>
</protein>
<organism evidence="1 3">
    <name type="scientific">Collimonas pratensis</name>
    <dbReference type="NCBI Taxonomy" id="279113"/>
    <lineage>
        <taxon>Bacteria</taxon>
        <taxon>Pseudomonadati</taxon>
        <taxon>Pseudomonadota</taxon>
        <taxon>Betaproteobacteria</taxon>
        <taxon>Burkholderiales</taxon>
        <taxon>Oxalobacteraceae</taxon>
        <taxon>Collimonas</taxon>
    </lineage>
</organism>
<keyword evidence="4" id="KW-1185">Reference proteome</keyword>
<dbReference type="EMBL" id="CP013234">
    <property type="protein sequence ID" value="AMP02425.1"/>
    <property type="molecule type" value="Genomic_DNA"/>
</dbReference>
<name>A0A127PXV3_9BURK</name>
<evidence type="ECO:0000313" key="4">
    <source>
        <dbReference type="Proteomes" id="UP000074914"/>
    </source>
</evidence>
<dbReference type="EMBL" id="CP013236">
    <property type="protein sequence ID" value="AMP12334.1"/>
    <property type="molecule type" value="Genomic_DNA"/>
</dbReference>
<dbReference type="Proteomes" id="UP000074561">
    <property type="component" value="Chromosome"/>
</dbReference>